<sequence length="269" mass="27862">MPSTYPITAEQAKPAKVPGAFRGVITGPGHSSVFLSPVQEQRILNWREGASTVASSQKTKSAPPSVGRRSSKGEGSLAGSCACSCAECQAAASVSAPVTSCSCIFHSAQSRASHKSKKKKGTKSYYSNRTAPETSNMTPTLPAMMTVRPKTPPAGRRPPKLKSPGYDQFVESQVQAPSAYGLGMGMGSGAGAPTQWVAPQSNPMAASKPMTAPKADLPRVAGVTDPISTAYFRRKFPPAPGQVPFGGVVLPGVHPPQAFGMPAGGPYSF</sequence>
<dbReference type="AlphaFoldDB" id="A0A1E3HQF5"/>
<feature type="region of interest" description="Disordered" evidence="1">
    <location>
        <begin position="49"/>
        <end position="73"/>
    </location>
</feature>
<feature type="compositionally biased region" description="Basic residues" evidence="1">
    <location>
        <begin position="112"/>
        <end position="122"/>
    </location>
</feature>
<dbReference type="GeneID" id="30155485"/>
<dbReference type="OrthoDB" id="2573607at2759"/>
<evidence type="ECO:0000313" key="2">
    <source>
        <dbReference type="EMBL" id="ODN78564.1"/>
    </source>
</evidence>
<gene>
    <name evidence="2" type="ORF">L202_04176</name>
</gene>
<dbReference type="EMBL" id="AWGJ01000006">
    <property type="protein sequence ID" value="ODN78564.1"/>
    <property type="molecule type" value="Genomic_DNA"/>
</dbReference>
<feature type="region of interest" description="Disordered" evidence="1">
    <location>
        <begin position="112"/>
        <end position="165"/>
    </location>
</feature>
<proteinExistence type="predicted"/>
<feature type="compositionally biased region" description="Polar residues" evidence="1">
    <location>
        <begin position="128"/>
        <end position="139"/>
    </location>
</feature>
<dbReference type="RefSeq" id="XP_018993610.1">
    <property type="nucleotide sequence ID" value="XM_019138174.1"/>
</dbReference>
<evidence type="ECO:0000313" key="3">
    <source>
        <dbReference type="Proteomes" id="UP000094065"/>
    </source>
</evidence>
<comment type="caution">
    <text evidence="2">The sequence shown here is derived from an EMBL/GenBank/DDBJ whole genome shotgun (WGS) entry which is preliminary data.</text>
</comment>
<accession>A0A1E3HQF5</accession>
<reference evidence="2 3" key="1">
    <citation type="submission" date="2016-06" db="EMBL/GenBank/DDBJ databases">
        <title>Evolution of pathogenesis and genome organization in the Tremellales.</title>
        <authorList>
            <person name="Cuomo C."/>
            <person name="Litvintseva A."/>
            <person name="Heitman J."/>
            <person name="Chen Y."/>
            <person name="Sun S."/>
            <person name="Springer D."/>
            <person name="Dromer F."/>
            <person name="Young S."/>
            <person name="Zeng Q."/>
            <person name="Chapman S."/>
            <person name="Gujja S."/>
            <person name="Saif S."/>
            <person name="Birren B."/>
        </authorList>
    </citation>
    <scope>NUCLEOTIDE SEQUENCE [LARGE SCALE GENOMIC DNA]</scope>
    <source>
        <strain evidence="2 3">CBS 6039</strain>
    </source>
</reference>
<protein>
    <submittedName>
        <fullName evidence="2">Uncharacterized protein</fullName>
    </submittedName>
</protein>
<evidence type="ECO:0000256" key="1">
    <source>
        <dbReference type="SAM" id="MobiDB-lite"/>
    </source>
</evidence>
<name>A0A1E3HQF5_9TREE</name>
<organism evidence="2 3">
    <name type="scientific">Cryptococcus amylolentus CBS 6039</name>
    <dbReference type="NCBI Taxonomy" id="1295533"/>
    <lineage>
        <taxon>Eukaryota</taxon>
        <taxon>Fungi</taxon>
        <taxon>Dikarya</taxon>
        <taxon>Basidiomycota</taxon>
        <taxon>Agaricomycotina</taxon>
        <taxon>Tremellomycetes</taxon>
        <taxon>Tremellales</taxon>
        <taxon>Cryptococcaceae</taxon>
        <taxon>Cryptococcus</taxon>
    </lineage>
</organism>
<dbReference type="Proteomes" id="UP000094065">
    <property type="component" value="Unassembled WGS sequence"/>
</dbReference>
<feature type="compositionally biased region" description="Polar residues" evidence="1">
    <location>
        <begin position="52"/>
        <end position="62"/>
    </location>
</feature>
<keyword evidence="3" id="KW-1185">Reference proteome</keyword>